<feature type="region of interest" description="Disordered" evidence="1">
    <location>
        <begin position="151"/>
        <end position="184"/>
    </location>
</feature>
<keyword evidence="2" id="KW-0812">Transmembrane</keyword>
<dbReference type="Proteomes" id="UP000077266">
    <property type="component" value="Unassembled WGS sequence"/>
</dbReference>
<dbReference type="AlphaFoldDB" id="A0A165FRB4"/>
<evidence type="ECO:0000256" key="1">
    <source>
        <dbReference type="SAM" id="MobiDB-lite"/>
    </source>
</evidence>
<evidence type="ECO:0000313" key="4">
    <source>
        <dbReference type="Proteomes" id="UP000077266"/>
    </source>
</evidence>
<keyword evidence="2" id="KW-1133">Transmembrane helix</keyword>
<feature type="region of interest" description="Disordered" evidence="1">
    <location>
        <begin position="230"/>
        <end position="259"/>
    </location>
</feature>
<keyword evidence="2" id="KW-0472">Membrane</keyword>
<evidence type="ECO:0000256" key="2">
    <source>
        <dbReference type="SAM" id="Phobius"/>
    </source>
</evidence>
<evidence type="ECO:0000313" key="3">
    <source>
        <dbReference type="EMBL" id="KZV89407.1"/>
    </source>
</evidence>
<gene>
    <name evidence="3" type="ORF">EXIGLDRAFT_721427</name>
</gene>
<dbReference type="InParanoid" id="A0A165FRB4"/>
<sequence>MRTLASVVLAATVYPGESSQWRVGGGDEHGVEPVPSDAVDCSSDSFGVLYFGGTGGSAYAEIIFTGNTDVAVYGLVSPFGGTVEVFVDGTFAFAFEQLQIGTGPVHCAYMGTTSPPEINTFTQHTLRVVYSGDAQHRGFIVNATTGATNTSPPLTTIIPPASASPAPSTTGTPAPLSPQPTQSSHRTARAIYPIAVSCSVVGLVLVSLALCGLTSWWRKRRAMRAPSAAFRAEGGHSFRPQMSEKAAPAPEPQAGPSTV</sequence>
<organism evidence="3 4">
    <name type="scientific">Exidia glandulosa HHB12029</name>
    <dbReference type="NCBI Taxonomy" id="1314781"/>
    <lineage>
        <taxon>Eukaryota</taxon>
        <taxon>Fungi</taxon>
        <taxon>Dikarya</taxon>
        <taxon>Basidiomycota</taxon>
        <taxon>Agaricomycotina</taxon>
        <taxon>Agaricomycetes</taxon>
        <taxon>Auriculariales</taxon>
        <taxon>Exidiaceae</taxon>
        <taxon>Exidia</taxon>
    </lineage>
</organism>
<reference evidence="3 4" key="1">
    <citation type="journal article" date="2016" name="Mol. Biol. Evol.">
        <title>Comparative Genomics of Early-Diverging Mushroom-Forming Fungi Provides Insights into the Origins of Lignocellulose Decay Capabilities.</title>
        <authorList>
            <person name="Nagy L.G."/>
            <person name="Riley R."/>
            <person name="Tritt A."/>
            <person name="Adam C."/>
            <person name="Daum C."/>
            <person name="Floudas D."/>
            <person name="Sun H."/>
            <person name="Yadav J.S."/>
            <person name="Pangilinan J."/>
            <person name="Larsson K.H."/>
            <person name="Matsuura K."/>
            <person name="Barry K."/>
            <person name="Labutti K."/>
            <person name="Kuo R."/>
            <person name="Ohm R.A."/>
            <person name="Bhattacharya S.S."/>
            <person name="Shirouzu T."/>
            <person name="Yoshinaga Y."/>
            <person name="Martin F.M."/>
            <person name="Grigoriev I.V."/>
            <person name="Hibbett D.S."/>
        </authorList>
    </citation>
    <scope>NUCLEOTIDE SEQUENCE [LARGE SCALE GENOMIC DNA]</scope>
    <source>
        <strain evidence="3 4">HHB12029</strain>
    </source>
</reference>
<feature type="compositionally biased region" description="Low complexity" evidence="1">
    <location>
        <begin position="155"/>
        <end position="174"/>
    </location>
</feature>
<accession>A0A165FRB4</accession>
<dbReference type="EMBL" id="KV426073">
    <property type="protein sequence ID" value="KZV89407.1"/>
    <property type="molecule type" value="Genomic_DNA"/>
</dbReference>
<proteinExistence type="predicted"/>
<protein>
    <submittedName>
        <fullName evidence="3">Uncharacterized protein</fullName>
    </submittedName>
</protein>
<name>A0A165FRB4_EXIGL</name>
<feature type="transmembrane region" description="Helical" evidence="2">
    <location>
        <begin position="190"/>
        <end position="217"/>
    </location>
</feature>
<keyword evidence="4" id="KW-1185">Reference proteome</keyword>